<dbReference type="Proteomes" id="UP000050471">
    <property type="component" value="Unassembled WGS sequence"/>
</dbReference>
<evidence type="ECO:0000313" key="2">
    <source>
        <dbReference type="EMBL" id="KPN61740.1"/>
    </source>
</evidence>
<dbReference type="RefSeq" id="WP_055192774.1">
    <property type="nucleotide sequence ID" value="NZ_FPBS01000003.1"/>
</dbReference>
<dbReference type="AlphaFoldDB" id="A0A0P7HYU7"/>
<sequence>MRFLIAAVFTVFAAAPALALSCMPYNAVQAFLDAQESPDDYLVVLGTLRFDKADLPQGGLAGQTETQPDNVFPARLEGHSLARRGFVLPFREDITANVQCYGPWCGGLTDGEVYLAFLKRTDAGYLLETNPCGGFAFGDPDPDMLSRVKACMRGSGCDPELPVR</sequence>
<protein>
    <recommendedName>
        <fullName evidence="4">Lipoprotein</fullName>
    </recommendedName>
</protein>
<feature type="chain" id="PRO_5006139688" description="Lipoprotein" evidence="1">
    <location>
        <begin position="20"/>
        <end position="164"/>
    </location>
</feature>
<name>A0A0P7HYU7_9RHOB</name>
<proteinExistence type="predicted"/>
<dbReference type="PROSITE" id="PS51257">
    <property type="entry name" value="PROKAR_LIPOPROTEIN"/>
    <property type="match status" value="1"/>
</dbReference>
<dbReference type="OrthoDB" id="8451541at2"/>
<keyword evidence="1" id="KW-0732">Signal</keyword>
<gene>
    <name evidence="2" type="ORF">AKJ29_03810</name>
</gene>
<evidence type="ECO:0008006" key="4">
    <source>
        <dbReference type="Google" id="ProtNLM"/>
    </source>
</evidence>
<keyword evidence="3" id="KW-1185">Reference proteome</keyword>
<dbReference type="EMBL" id="LKBA01000024">
    <property type="protein sequence ID" value="KPN61740.1"/>
    <property type="molecule type" value="Genomic_DNA"/>
</dbReference>
<organism evidence="2 3">
    <name type="scientific">Aliiroseovarius crassostreae</name>
    <dbReference type="NCBI Taxonomy" id="154981"/>
    <lineage>
        <taxon>Bacteria</taxon>
        <taxon>Pseudomonadati</taxon>
        <taxon>Pseudomonadota</taxon>
        <taxon>Alphaproteobacteria</taxon>
        <taxon>Rhodobacterales</taxon>
        <taxon>Paracoccaceae</taxon>
        <taxon>Aliiroseovarius</taxon>
    </lineage>
</organism>
<comment type="caution">
    <text evidence="2">The sequence shown here is derived from an EMBL/GenBank/DDBJ whole genome shotgun (WGS) entry which is preliminary data.</text>
</comment>
<reference evidence="2 3" key="1">
    <citation type="submission" date="2015-09" db="EMBL/GenBank/DDBJ databases">
        <title>Draft genome sequence of Aliiroseovarius crassostreae CV919-312TSm, the causative agent of Roseovarius Oyster Disease (formerly Juvenile Oyster Disease).</title>
        <authorList>
            <person name="Kessner L."/>
            <person name="Spinard E."/>
            <person name="Nelson D."/>
        </authorList>
    </citation>
    <scope>NUCLEOTIDE SEQUENCE [LARGE SCALE GENOMIC DNA]</scope>
    <source>
        <strain evidence="2 3">CV919-312</strain>
    </source>
</reference>
<accession>A0A0P7HYU7</accession>
<feature type="signal peptide" evidence="1">
    <location>
        <begin position="1"/>
        <end position="19"/>
    </location>
</feature>
<evidence type="ECO:0000313" key="3">
    <source>
        <dbReference type="Proteomes" id="UP000050471"/>
    </source>
</evidence>
<evidence type="ECO:0000256" key="1">
    <source>
        <dbReference type="SAM" id="SignalP"/>
    </source>
</evidence>
<dbReference type="STRING" id="154981.AKJ29_03810"/>